<protein>
    <submittedName>
        <fullName evidence="10">ABC transporter permease</fullName>
    </submittedName>
</protein>
<evidence type="ECO:0000256" key="5">
    <source>
        <dbReference type="ARBA" id="ARBA00023136"/>
    </source>
</evidence>
<dbReference type="AlphaFoldDB" id="A0A9X2VMA2"/>
<dbReference type="RefSeq" id="WP_259624746.1">
    <property type="nucleotide sequence ID" value="NZ_JANYMP010000009.1"/>
</dbReference>
<feature type="transmembrane region" description="Helical" evidence="7">
    <location>
        <begin position="327"/>
        <end position="352"/>
    </location>
</feature>
<dbReference type="Proteomes" id="UP001141259">
    <property type="component" value="Unassembled WGS sequence"/>
</dbReference>
<keyword evidence="4 7" id="KW-1133">Transmembrane helix</keyword>
<accession>A0A9X2VMA2</accession>
<evidence type="ECO:0000313" key="11">
    <source>
        <dbReference type="Proteomes" id="UP001141259"/>
    </source>
</evidence>
<evidence type="ECO:0000256" key="1">
    <source>
        <dbReference type="ARBA" id="ARBA00004651"/>
    </source>
</evidence>
<evidence type="ECO:0000259" key="8">
    <source>
        <dbReference type="Pfam" id="PF02687"/>
    </source>
</evidence>
<dbReference type="EMBL" id="JANYMP010000009">
    <property type="protein sequence ID" value="MCS7479241.1"/>
    <property type="molecule type" value="Genomic_DNA"/>
</dbReference>
<evidence type="ECO:0000256" key="2">
    <source>
        <dbReference type="ARBA" id="ARBA00022475"/>
    </source>
</evidence>
<dbReference type="GO" id="GO:0022857">
    <property type="term" value="F:transmembrane transporter activity"/>
    <property type="evidence" value="ECO:0007669"/>
    <property type="project" value="TreeGrafter"/>
</dbReference>
<keyword evidence="5 7" id="KW-0472">Membrane</keyword>
<feature type="domain" description="MacB-like periplasmic core" evidence="9">
    <location>
        <begin position="21"/>
        <end position="245"/>
    </location>
</feature>
<dbReference type="PANTHER" id="PTHR30572:SF4">
    <property type="entry name" value="ABC TRANSPORTER PERMEASE YTRF"/>
    <property type="match status" value="1"/>
</dbReference>
<proteinExistence type="inferred from homology"/>
<gene>
    <name evidence="10" type="ORF">NZH93_20460</name>
</gene>
<evidence type="ECO:0000256" key="6">
    <source>
        <dbReference type="ARBA" id="ARBA00038076"/>
    </source>
</evidence>
<comment type="subcellular location">
    <subcellularLocation>
        <location evidence="1">Cell membrane</location>
        <topology evidence="1">Multi-pass membrane protein</topology>
    </subcellularLocation>
</comment>
<sequence>MRLLEIGLFAVRGVTANKLRSTLTTLGILIGVASVILLLAVGNGASTAVQQSIAGLGTNILTISPQRGGGGNPSAASSSKPLTVADATALADRTEAPDVKSASPVSSTSATASIGGISYSVPQFVGTDPAYFETTNSAVATGNLFTDDDVAQGRKVVVLGATVATQLFPAADPVGNAVLVNNIPFTVIGVLATKGSSGSQDGDDLAVAPLTTVQNSLTGYGGLSQIVVQATSADALPAAQAQATTILNGRHRIGIGQTADYRMLSQEQLLTTRTATTDTFTVLLASVAAISLLVGGIGITNIMLVTVTERIREIGIRKAVGAPKSTILGQFLVEATMLSLFGGALGVAVGVIGSQFTIAGIKPVIVPSSVLLAFAVSALIGLFFGSYPAGRAASLRPIEALRHE</sequence>
<comment type="caution">
    <text evidence="10">The sequence shown here is derived from an EMBL/GenBank/DDBJ whole genome shotgun (WGS) entry which is preliminary data.</text>
</comment>
<feature type="domain" description="ABC3 transporter permease C-terminal" evidence="8">
    <location>
        <begin position="286"/>
        <end position="395"/>
    </location>
</feature>
<evidence type="ECO:0000256" key="7">
    <source>
        <dbReference type="SAM" id="Phobius"/>
    </source>
</evidence>
<keyword evidence="3 7" id="KW-0812">Transmembrane</keyword>
<dbReference type="PANTHER" id="PTHR30572">
    <property type="entry name" value="MEMBRANE COMPONENT OF TRANSPORTER-RELATED"/>
    <property type="match status" value="1"/>
</dbReference>
<evidence type="ECO:0000259" key="9">
    <source>
        <dbReference type="Pfam" id="PF12704"/>
    </source>
</evidence>
<dbReference type="InterPro" id="IPR025857">
    <property type="entry name" value="MacB_PCD"/>
</dbReference>
<feature type="transmembrane region" description="Helical" evidence="7">
    <location>
        <begin position="364"/>
        <end position="387"/>
    </location>
</feature>
<name>A0A9X2VMA2_9PSEU</name>
<keyword evidence="11" id="KW-1185">Reference proteome</keyword>
<keyword evidence="2" id="KW-1003">Cell membrane</keyword>
<reference evidence="10" key="1">
    <citation type="submission" date="2022-08" db="EMBL/GenBank/DDBJ databases">
        <authorList>
            <person name="Tistechok S."/>
            <person name="Samborskyy M."/>
            <person name="Roman I."/>
        </authorList>
    </citation>
    <scope>NUCLEOTIDE SEQUENCE</scope>
    <source>
        <strain evidence="10">DSM 103496</strain>
    </source>
</reference>
<feature type="transmembrane region" description="Helical" evidence="7">
    <location>
        <begin position="280"/>
        <end position="307"/>
    </location>
</feature>
<comment type="similarity">
    <text evidence="6">Belongs to the ABC-4 integral membrane protein family.</text>
</comment>
<dbReference type="GO" id="GO:0005886">
    <property type="term" value="C:plasma membrane"/>
    <property type="evidence" value="ECO:0007669"/>
    <property type="project" value="UniProtKB-SubCell"/>
</dbReference>
<organism evidence="10 11">
    <name type="scientific">Umezawaea endophytica</name>
    <dbReference type="NCBI Taxonomy" id="1654476"/>
    <lineage>
        <taxon>Bacteria</taxon>
        <taxon>Bacillati</taxon>
        <taxon>Actinomycetota</taxon>
        <taxon>Actinomycetes</taxon>
        <taxon>Pseudonocardiales</taxon>
        <taxon>Pseudonocardiaceae</taxon>
        <taxon>Umezawaea</taxon>
    </lineage>
</organism>
<evidence type="ECO:0000256" key="3">
    <source>
        <dbReference type="ARBA" id="ARBA00022692"/>
    </source>
</evidence>
<dbReference type="Pfam" id="PF02687">
    <property type="entry name" value="FtsX"/>
    <property type="match status" value="1"/>
</dbReference>
<dbReference type="InterPro" id="IPR050250">
    <property type="entry name" value="Macrolide_Exporter_MacB"/>
</dbReference>
<dbReference type="Pfam" id="PF12704">
    <property type="entry name" value="MacB_PCD"/>
    <property type="match status" value="1"/>
</dbReference>
<evidence type="ECO:0000256" key="4">
    <source>
        <dbReference type="ARBA" id="ARBA00022989"/>
    </source>
</evidence>
<evidence type="ECO:0000313" key="10">
    <source>
        <dbReference type="EMBL" id="MCS7479241.1"/>
    </source>
</evidence>
<feature type="transmembrane region" description="Helical" evidence="7">
    <location>
        <begin position="21"/>
        <end position="42"/>
    </location>
</feature>
<dbReference type="InterPro" id="IPR003838">
    <property type="entry name" value="ABC3_permease_C"/>
</dbReference>